<proteinExistence type="inferred from homology"/>
<dbReference type="GO" id="GO:0016593">
    <property type="term" value="C:Cdc73/Paf1 complex"/>
    <property type="evidence" value="ECO:0007669"/>
    <property type="project" value="InterPro"/>
</dbReference>
<dbReference type="PANTHER" id="PTHR12466:SF8">
    <property type="entry name" value="PARAFIBROMIN"/>
    <property type="match status" value="1"/>
</dbReference>
<dbReference type="InterPro" id="IPR038103">
    <property type="entry name" value="CDC73_C_sf"/>
</dbReference>
<sequence length="354" mass="41131">MPRRVHNFIDVRCARKVVAFCADGCVFFHAIYRISPLLRVLVVYLLEIITVQNNMPKRPLPEEPTPSKPVCSLRHLESHERVYDDQNSMLMGNIDFHFVTGIMRDIKDRAKQKSRRSGKDKELERQKQKKKEEAEAKEKALTSYSRYDQEMYEDDDAMEFNINQSLSFEASANGTLESIPLEVQSTRLGRVKSRTPIIIVPASTASLITLLNARDILQDMNFIKHEDKKGEKRPTEVLVLRSKEDKPSARFRVIDNPMKLSGDDWDRVVAVFAQGAAWQFKGWRWNGNPTDIFSNVAAFHLKYEGDRTDANIEMWNVTVISIPKTKRHLDKANFGKFWQILERHMQKNKPHLRF</sequence>
<evidence type="ECO:0000256" key="4">
    <source>
        <dbReference type="ARBA" id="ARBA00023163"/>
    </source>
</evidence>
<evidence type="ECO:0000259" key="7">
    <source>
        <dbReference type="Pfam" id="PF05179"/>
    </source>
</evidence>
<feature type="domain" description="Cell division control protein 73 C-terminal" evidence="7">
    <location>
        <begin position="193"/>
        <end position="344"/>
    </location>
</feature>
<comment type="similarity">
    <text evidence="2">Belongs to the CDC73 family.</text>
</comment>
<evidence type="ECO:0000256" key="1">
    <source>
        <dbReference type="ARBA" id="ARBA00004123"/>
    </source>
</evidence>
<dbReference type="Pfam" id="PF05179">
    <property type="entry name" value="CDC73_C"/>
    <property type="match status" value="1"/>
</dbReference>
<evidence type="ECO:0000313" key="9">
    <source>
        <dbReference type="WBParaSite" id="L893_g19368.t1"/>
    </source>
</evidence>
<evidence type="ECO:0000256" key="3">
    <source>
        <dbReference type="ARBA" id="ARBA00023015"/>
    </source>
</evidence>
<evidence type="ECO:0000256" key="6">
    <source>
        <dbReference type="SAM" id="MobiDB-lite"/>
    </source>
</evidence>
<dbReference type="AlphaFoldDB" id="A0A1I7YSV7"/>
<protein>
    <submittedName>
        <fullName evidence="9">CDC73_C domain-containing protein</fullName>
    </submittedName>
</protein>
<dbReference type="Gene3D" id="3.40.50.11990">
    <property type="entry name" value="RNA polymerase II accessory factor, Cdc73 C-terminal domain"/>
    <property type="match status" value="1"/>
</dbReference>
<name>A0A1I7YSV7_9BILA</name>
<comment type="subcellular location">
    <subcellularLocation>
        <location evidence="1">Nucleus</location>
    </subcellularLocation>
</comment>
<dbReference type="InterPro" id="IPR031336">
    <property type="entry name" value="CDC73_C"/>
</dbReference>
<dbReference type="InterPro" id="IPR007852">
    <property type="entry name" value="Cdc73/Parafibromin"/>
</dbReference>
<dbReference type="GO" id="GO:0032968">
    <property type="term" value="P:positive regulation of transcription elongation by RNA polymerase II"/>
    <property type="evidence" value="ECO:0007669"/>
    <property type="project" value="TreeGrafter"/>
</dbReference>
<organism evidence="8 9">
    <name type="scientific">Steinernema glaseri</name>
    <dbReference type="NCBI Taxonomy" id="37863"/>
    <lineage>
        <taxon>Eukaryota</taxon>
        <taxon>Metazoa</taxon>
        <taxon>Ecdysozoa</taxon>
        <taxon>Nematoda</taxon>
        <taxon>Chromadorea</taxon>
        <taxon>Rhabditida</taxon>
        <taxon>Tylenchina</taxon>
        <taxon>Panagrolaimomorpha</taxon>
        <taxon>Strongyloidoidea</taxon>
        <taxon>Steinernematidae</taxon>
        <taxon>Steinernema</taxon>
    </lineage>
</organism>
<evidence type="ECO:0000256" key="5">
    <source>
        <dbReference type="ARBA" id="ARBA00023242"/>
    </source>
</evidence>
<evidence type="ECO:0000256" key="2">
    <source>
        <dbReference type="ARBA" id="ARBA00010427"/>
    </source>
</evidence>
<dbReference type="GO" id="GO:0006368">
    <property type="term" value="P:transcription elongation by RNA polymerase II"/>
    <property type="evidence" value="ECO:0007669"/>
    <property type="project" value="InterPro"/>
</dbReference>
<feature type="region of interest" description="Disordered" evidence="6">
    <location>
        <begin position="109"/>
        <end position="140"/>
    </location>
</feature>
<evidence type="ECO:0000313" key="8">
    <source>
        <dbReference type="Proteomes" id="UP000095287"/>
    </source>
</evidence>
<reference evidence="9" key="1">
    <citation type="submission" date="2016-11" db="UniProtKB">
        <authorList>
            <consortium name="WormBaseParasite"/>
        </authorList>
    </citation>
    <scope>IDENTIFICATION</scope>
</reference>
<dbReference type="GO" id="GO:0000993">
    <property type="term" value="F:RNA polymerase II complex binding"/>
    <property type="evidence" value="ECO:0007669"/>
    <property type="project" value="TreeGrafter"/>
</dbReference>
<dbReference type="WBParaSite" id="L893_g19368.t1">
    <property type="protein sequence ID" value="L893_g19368.t1"/>
    <property type="gene ID" value="L893_g19368"/>
</dbReference>
<keyword evidence="5" id="KW-0539">Nucleus</keyword>
<dbReference type="FunFam" id="3.40.50.11990:FF:000002">
    <property type="entry name" value="protein CDC73 homolog"/>
    <property type="match status" value="1"/>
</dbReference>
<keyword evidence="4" id="KW-0804">Transcription</keyword>
<dbReference type="PANTHER" id="PTHR12466">
    <property type="entry name" value="CDC73 DOMAIN PROTEIN"/>
    <property type="match status" value="1"/>
</dbReference>
<dbReference type="Proteomes" id="UP000095287">
    <property type="component" value="Unplaced"/>
</dbReference>
<keyword evidence="3" id="KW-0805">Transcription regulation</keyword>
<keyword evidence="8" id="KW-1185">Reference proteome</keyword>
<accession>A0A1I7YSV7</accession>